<name>A0A915YZQ0_9GLOM</name>
<proteinExistence type="predicted"/>
<gene>
    <name evidence="1" type="ORF">CHRIB12_LOCUS5820</name>
</gene>
<comment type="caution">
    <text evidence="1">The sequence shown here is derived from an EMBL/GenBank/DDBJ whole genome shotgun (WGS) entry which is preliminary data.</text>
</comment>
<accession>A0A915YZQ0</accession>
<dbReference type="EMBL" id="CAGKOT010000009">
    <property type="protein sequence ID" value="CAB5354202.1"/>
    <property type="molecule type" value="Genomic_DNA"/>
</dbReference>
<dbReference type="AlphaFoldDB" id="A0A915YZQ0"/>
<dbReference type="OrthoDB" id="10277764at2759"/>
<dbReference type="Proteomes" id="UP000684084">
    <property type="component" value="Unassembled WGS sequence"/>
</dbReference>
<evidence type="ECO:0000313" key="1">
    <source>
        <dbReference type="EMBL" id="CAB5354202.1"/>
    </source>
</evidence>
<sequence>MEKSVQTSNYSKKLHKLRFLSRKIEYTNLLNKGKNADIERSLVIRVTLMEFPRPRVGRRFTESSCLIYQRKVNVINYITNDCTMELQKNFLFVKDICISFANIDLQYNTPDTGFIGS</sequence>
<protein>
    <submittedName>
        <fullName evidence="1">Uncharacterized protein</fullName>
    </submittedName>
</protein>
<reference evidence="1" key="1">
    <citation type="submission" date="2020-05" db="EMBL/GenBank/DDBJ databases">
        <authorList>
            <person name="Rincon C."/>
            <person name="Sanders R I."/>
            <person name="Robbins C."/>
            <person name="Chaturvedi A."/>
        </authorList>
    </citation>
    <scope>NUCLEOTIDE SEQUENCE</scope>
    <source>
        <strain evidence="1">CHB12</strain>
    </source>
</reference>
<organism evidence="1 2">
    <name type="scientific">Rhizophagus irregularis</name>
    <dbReference type="NCBI Taxonomy" id="588596"/>
    <lineage>
        <taxon>Eukaryota</taxon>
        <taxon>Fungi</taxon>
        <taxon>Fungi incertae sedis</taxon>
        <taxon>Mucoromycota</taxon>
        <taxon>Glomeromycotina</taxon>
        <taxon>Glomeromycetes</taxon>
        <taxon>Glomerales</taxon>
        <taxon>Glomeraceae</taxon>
        <taxon>Rhizophagus</taxon>
    </lineage>
</organism>
<evidence type="ECO:0000313" key="2">
    <source>
        <dbReference type="Proteomes" id="UP000684084"/>
    </source>
</evidence>